<comment type="caution">
    <text evidence="1">The sequence shown here is derived from an EMBL/GenBank/DDBJ whole genome shotgun (WGS) entry which is preliminary data.</text>
</comment>
<reference evidence="1 2" key="1">
    <citation type="submission" date="2016-11" db="EMBL/GenBank/DDBJ databases">
        <title>Trade-off between light-utilization and light-protection in marine flavobacteria.</title>
        <authorList>
            <person name="Kumagai Y."/>
        </authorList>
    </citation>
    <scope>NUCLEOTIDE SEQUENCE [LARGE SCALE GENOMIC DNA]</scope>
    <source>
        <strain evidence="1 2">ATCC 700397</strain>
    </source>
</reference>
<keyword evidence="2" id="KW-1185">Reference proteome</keyword>
<dbReference type="EMBL" id="MQUA01000013">
    <property type="protein sequence ID" value="PQB07246.1"/>
    <property type="molecule type" value="Genomic_DNA"/>
</dbReference>
<dbReference type="Proteomes" id="UP000239522">
    <property type="component" value="Unassembled WGS sequence"/>
</dbReference>
<gene>
    <name evidence="1" type="ORF">BST83_08835</name>
</gene>
<evidence type="ECO:0000313" key="2">
    <source>
        <dbReference type="Proteomes" id="UP000239522"/>
    </source>
</evidence>
<accession>A0A2S7KXC2</accession>
<organism evidence="1 2">
    <name type="scientific">Polaribacter filamentus</name>
    <dbReference type="NCBI Taxonomy" id="53483"/>
    <lineage>
        <taxon>Bacteria</taxon>
        <taxon>Pseudomonadati</taxon>
        <taxon>Bacteroidota</taxon>
        <taxon>Flavobacteriia</taxon>
        <taxon>Flavobacteriales</taxon>
        <taxon>Flavobacteriaceae</taxon>
    </lineage>
</organism>
<dbReference type="RefSeq" id="WP_104809481.1">
    <property type="nucleotide sequence ID" value="NZ_MQUA01000013.1"/>
</dbReference>
<proteinExistence type="predicted"/>
<evidence type="ECO:0000313" key="1">
    <source>
        <dbReference type="EMBL" id="PQB07246.1"/>
    </source>
</evidence>
<name>A0A2S7KXC2_9FLAO</name>
<dbReference type="AlphaFoldDB" id="A0A2S7KXC2"/>
<sequence length="88" mass="10120">MANKLESGIIIGMISKLSNEIAMTKALQYTQLRLLAKSQNLDFEKVLKNVESLHAQYMLKTIDDFEDIEKQATDFLEENPELDNRNES</sequence>
<protein>
    <submittedName>
        <fullName evidence="1">Uncharacterized protein</fullName>
    </submittedName>
</protein>